<evidence type="ECO:0000256" key="1">
    <source>
        <dbReference type="ARBA" id="ARBA00008720"/>
    </source>
</evidence>
<gene>
    <name evidence="4" type="ORF">SAMN02745111_00271</name>
</gene>
<dbReference type="RefSeq" id="WP_078765153.1">
    <property type="nucleotide sequence ID" value="NZ_FUXZ01000002.1"/>
</dbReference>
<dbReference type="InterPro" id="IPR007394">
    <property type="entry name" value="UPF0122"/>
</dbReference>
<dbReference type="InterPro" id="IPR013324">
    <property type="entry name" value="RNA_pol_sigma_r3/r4-like"/>
</dbReference>
<evidence type="ECO:0000313" key="5">
    <source>
        <dbReference type="Proteomes" id="UP000190814"/>
    </source>
</evidence>
<dbReference type="PANTHER" id="PTHR40083">
    <property type="entry name" value="UPF0122 PROTEIN CBO2450/CLC_2298"/>
    <property type="match status" value="1"/>
</dbReference>
<name>A0A1T4V782_9FIRM</name>
<keyword evidence="5" id="KW-1185">Reference proteome</keyword>
<organism evidence="4 5">
    <name type="scientific">Eubacterium uniforme</name>
    <dbReference type="NCBI Taxonomy" id="39495"/>
    <lineage>
        <taxon>Bacteria</taxon>
        <taxon>Bacillati</taxon>
        <taxon>Bacillota</taxon>
        <taxon>Clostridia</taxon>
        <taxon>Eubacteriales</taxon>
        <taxon>Eubacteriaceae</taxon>
        <taxon>Eubacterium</taxon>
    </lineage>
</organism>
<evidence type="ECO:0000256" key="3">
    <source>
        <dbReference type="HAMAP-Rule" id="MF_00245"/>
    </source>
</evidence>
<sequence length="122" mass="13916">MNEILEKSLLFDFYGELLSDHQKEVYSDVVFNDYSLSEVADSYGISRQGVHDLIKRCNNALKGYEDKLKLVEKFIDASDKAKHIIENVNSIEKGSLGERLSGDDKKKLEDIKKLASEIMEDL</sequence>
<dbReference type="AlphaFoldDB" id="A0A1T4V782"/>
<evidence type="ECO:0000256" key="2">
    <source>
        <dbReference type="ARBA" id="ARBA00024764"/>
    </source>
</evidence>
<dbReference type="SUPFAM" id="SSF88659">
    <property type="entry name" value="Sigma3 and sigma4 domains of RNA polymerase sigma factors"/>
    <property type="match status" value="1"/>
</dbReference>
<dbReference type="PANTHER" id="PTHR40083:SF1">
    <property type="entry name" value="UPF0122 PROTEIN YLXM"/>
    <property type="match status" value="1"/>
</dbReference>
<dbReference type="STRING" id="39495.SAMN02745111_00271"/>
<dbReference type="InterPro" id="IPR036388">
    <property type="entry name" value="WH-like_DNA-bd_sf"/>
</dbReference>
<reference evidence="4 5" key="1">
    <citation type="submission" date="2017-02" db="EMBL/GenBank/DDBJ databases">
        <authorList>
            <person name="Peterson S.W."/>
        </authorList>
    </citation>
    <scope>NUCLEOTIDE SEQUENCE [LARGE SCALE GENOMIC DNA]</scope>
    <source>
        <strain evidence="4 5">ATCC 35992</strain>
    </source>
</reference>
<dbReference type="Pfam" id="PF04297">
    <property type="entry name" value="UPF0122"/>
    <property type="match status" value="1"/>
</dbReference>
<dbReference type="HAMAP" id="MF_00245">
    <property type="entry name" value="UPF0122"/>
    <property type="match status" value="1"/>
</dbReference>
<dbReference type="Gene3D" id="1.10.10.10">
    <property type="entry name" value="Winged helix-like DNA-binding domain superfamily/Winged helix DNA-binding domain"/>
    <property type="match status" value="1"/>
</dbReference>
<accession>A0A1T4V782</accession>
<dbReference type="OrthoDB" id="6392at2"/>
<proteinExistence type="inferred from homology"/>
<comment type="function">
    <text evidence="2 3">Might take part in the signal recognition particle (SRP) pathway. This is inferred from the conservation of its genetic proximity to ftsY/ffh. May be a regulatory protein.</text>
</comment>
<dbReference type="Proteomes" id="UP000190814">
    <property type="component" value="Unassembled WGS sequence"/>
</dbReference>
<dbReference type="NCBIfam" id="NF045758">
    <property type="entry name" value="YlxM"/>
    <property type="match status" value="1"/>
</dbReference>
<dbReference type="EMBL" id="FUXZ01000002">
    <property type="protein sequence ID" value="SKA60411.1"/>
    <property type="molecule type" value="Genomic_DNA"/>
</dbReference>
<dbReference type="InterPro" id="IPR054831">
    <property type="entry name" value="UPF0122_fam_protein"/>
</dbReference>
<comment type="similarity">
    <text evidence="1 3">Belongs to the UPF0122 family.</text>
</comment>
<protein>
    <recommendedName>
        <fullName evidence="3">UPF0122 protein SAMN02745111_00271</fullName>
    </recommendedName>
</protein>
<evidence type="ECO:0000313" key="4">
    <source>
        <dbReference type="EMBL" id="SKA60411.1"/>
    </source>
</evidence>